<gene>
    <name evidence="2" type="ORF">BIT28_19625</name>
</gene>
<keyword evidence="3" id="KW-1185">Reference proteome</keyword>
<dbReference type="Pfam" id="PF08241">
    <property type="entry name" value="Methyltransf_11"/>
    <property type="match status" value="1"/>
</dbReference>
<dbReference type="SUPFAM" id="SSF53335">
    <property type="entry name" value="S-adenosyl-L-methionine-dependent methyltransferases"/>
    <property type="match status" value="1"/>
</dbReference>
<name>A0A1Q9GI12_9GAMM</name>
<evidence type="ECO:0000259" key="1">
    <source>
        <dbReference type="Pfam" id="PF08241"/>
    </source>
</evidence>
<evidence type="ECO:0000313" key="3">
    <source>
        <dbReference type="Proteomes" id="UP000186905"/>
    </source>
</evidence>
<keyword evidence="2" id="KW-0489">Methyltransferase</keyword>
<feature type="domain" description="Methyltransferase type 11" evidence="1">
    <location>
        <begin position="47"/>
        <end position="144"/>
    </location>
</feature>
<keyword evidence="2" id="KW-0808">Transferase</keyword>
<evidence type="ECO:0000313" key="2">
    <source>
        <dbReference type="EMBL" id="OLQ74092.1"/>
    </source>
</evidence>
<dbReference type="Proteomes" id="UP000186905">
    <property type="component" value="Unassembled WGS sequence"/>
</dbReference>
<dbReference type="Gene3D" id="3.40.50.150">
    <property type="entry name" value="Vaccinia Virus protein VP39"/>
    <property type="match status" value="1"/>
</dbReference>
<dbReference type="GO" id="GO:0008757">
    <property type="term" value="F:S-adenosylmethionine-dependent methyltransferase activity"/>
    <property type="evidence" value="ECO:0007669"/>
    <property type="project" value="InterPro"/>
</dbReference>
<proteinExistence type="predicted"/>
<dbReference type="InterPro" id="IPR013216">
    <property type="entry name" value="Methyltransf_11"/>
</dbReference>
<dbReference type="InterPro" id="IPR029063">
    <property type="entry name" value="SAM-dependent_MTases_sf"/>
</dbReference>
<dbReference type="EMBL" id="MJIL01000085">
    <property type="protein sequence ID" value="OLQ74092.1"/>
    <property type="molecule type" value="Genomic_DNA"/>
</dbReference>
<accession>A0A1Q9GI12</accession>
<dbReference type="OrthoDB" id="323463at2"/>
<sequence>MQEEYMGYYANFDEEQRLVCQNITRIEFDTTINQLERFTQPAKKITEFGAATGRYSIYYAQKGLEVTAVELVPELVSQLEQNAAEQGVELNIHEANATDVHFIPDNSQDIVLILGPLYHIQNEDERQTVIKEAYRILKPNGIVAVAYISRFFVAGLLAKMSHALVTPQVLGELHETGLVTTKDVDPFFRTGYFATPDEVEGLVQSEGLDVEKHVATDGFGRYIGAEINALSEQEYQAWLQYHLMVCSKPSLLGSSNHGLVIARKPE</sequence>
<organism evidence="2 3">
    <name type="scientific">Photobacterium proteolyticum</name>
    <dbReference type="NCBI Taxonomy" id="1903952"/>
    <lineage>
        <taxon>Bacteria</taxon>
        <taxon>Pseudomonadati</taxon>
        <taxon>Pseudomonadota</taxon>
        <taxon>Gammaproteobacteria</taxon>
        <taxon>Vibrionales</taxon>
        <taxon>Vibrionaceae</taxon>
        <taxon>Photobacterium</taxon>
    </lineage>
</organism>
<dbReference type="GO" id="GO:0032259">
    <property type="term" value="P:methylation"/>
    <property type="evidence" value="ECO:0007669"/>
    <property type="project" value="UniProtKB-KW"/>
</dbReference>
<dbReference type="STRING" id="1903952.BIT28_19625"/>
<protein>
    <submittedName>
        <fullName evidence="2">SAM-dependent methyltransferase</fullName>
    </submittedName>
</protein>
<dbReference type="CDD" id="cd02440">
    <property type="entry name" value="AdoMet_MTases"/>
    <property type="match status" value="1"/>
</dbReference>
<reference evidence="2 3" key="1">
    <citation type="submission" date="2016-09" db="EMBL/GenBank/DDBJ databases">
        <title>Photobacterium proteolyticum sp. nov. a protease producing bacterium isolated from ocean sediments of Laizhou Bay.</title>
        <authorList>
            <person name="Li Y."/>
        </authorList>
    </citation>
    <scope>NUCLEOTIDE SEQUENCE [LARGE SCALE GENOMIC DNA]</scope>
    <source>
        <strain evidence="2 3">13-12</strain>
    </source>
</reference>
<comment type="caution">
    <text evidence="2">The sequence shown here is derived from an EMBL/GenBank/DDBJ whole genome shotgun (WGS) entry which is preliminary data.</text>
</comment>
<dbReference type="AlphaFoldDB" id="A0A1Q9GI12"/>
<dbReference type="RefSeq" id="WP_075766038.1">
    <property type="nucleotide sequence ID" value="NZ_MJIL01000085.1"/>
</dbReference>